<dbReference type="InterPro" id="IPR055278">
    <property type="entry name" value="CDC48c"/>
</dbReference>
<dbReference type="Gene3D" id="3.30.200.20">
    <property type="entry name" value="Phosphorylase Kinase, domain 1"/>
    <property type="match status" value="1"/>
</dbReference>
<dbReference type="Pfam" id="PF17862">
    <property type="entry name" value="AAA_lid_3"/>
    <property type="match status" value="2"/>
</dbReference>
<comment type="similarity">
    <text evidence="2">Belongs to the protein kinase superfamily. CMGC Ser/Thr protein kinase family. CDC2/CDKX subfamily.</text>
</comment>
<dbReference type="Gene3D" id="1.10.8.60">
    <property type="match status" value="2"/>
</dbReference>
<dbReference type="FunFam" id="3.30.200.20:FF:000272">
    <property type="entry name" value="Cyclin-dependent kinase C-2"/>
    <property type="match status" value="1"/>
</dbReference>
<feature type="region of interest" description="Disordered" evidence="15">
    <location>
        <begin position="167"/>
        <end position="186"/>
    </location>
</feature>
<feature type="compositionally biased region" description="Acidic residues" evidence="15">
    <location>
        <begin position="82"/>
        <end position="96"/>
    </location>
</feature>
<evidence type="ECO:0000256" key="10">
    <source>
        <dbReference type="ARBA" id="ARBA00022840"/>
    </source>
</evidence>
<keyword evidence="5" id="KW-0723">Serine/threonine-protein kinase</keyword>
<dbReference type="PROSITE" id="PS00107">
    <property type="entry name" value="PROTEIN_KINASE_ATP"/>
    <property type="match status" value="1"/>
</dbReference>
<feature type="compositionally biased region" description="Gly residues" evidence="15">
    <location>
        <begin position="1281"/>
        <end position="1290"/>
    </location>
</feature>
<feature type="binding site" evidence="14">
    <location>
        <position position="888"/>
    </location>
    <ligand>
        <name>ATP</name>
        <dbReference type="ChEBI" id="CHEBI:30616"/>
    </ligand>
</feature>
<feature type="compositionally biased region" description="Low complexity" evidence="15">
    <location>
        <begin position="127"/>
        <end position="145"/>
    </location>
</feature>
<dbReference type="FunFam" id="1.10.510.10:FF:000273">
    <property type="entry name" value="Cyclin-dependent kinase C-2"/>
    <property type="match status" value="1"/>
</dbReference>
<evidence type="ECO:0000259" key="16">
    <source>
        <dbReference type="PROSITE" id="PS50011"/>
    </source>
</evidence>
<dbReference type="GO" id="GO:0016887">
    <property type="term" value="F:ATP hydrolysis activity"/>
    <property type="evidence" value="ECO:0007669"/>
    <property type="project" value="InterPro"/>
</dbReference>
<keyword evidence="18" id="KW-1185">Reference proteome</keyword>
<evidence type="ECO:0000256" key="13">
    <source>
        <dbReference type="ARBA" id="ARBA00049280"/>
    </source>
</evidence>
<dbReference type="InterPro" id="IPR000719">
    <property type="entry name" value="Prot_kinase_dom"/>
</dbReference>
<feature type="compositionally biased region" description="Low complexity" evidence="15">
    <location>
        <begin position="1205"/>
        <end position="1229"/>
    </location>
</feature>
<dbReference type="EMBL" id="CM017884">
    <property type="protein sequence ID" value="KAG1366515.1"/>
    <property type="molecule type" value="Genomic_DNA"/>
</dbReference>
<dbReference type="FunFam" id="1.10.8.60:FF:000109">
    <property type="entry name" value="Cell division control protein 48 homolog C"/>
    <property type="match status" value="1"/>
</dbReference>
<keyword evidence="9" id="KW-0418">Kinase</keyword>
<dbReference type="SMART" id="SM00220">
    <property type="entry name" value="S_TKc"/>
    <property type="match status" value="1"/>
</dbReference>
<evidence type="ECO:0000256" key="15">
    <source>
        <dbReference type="SAM" id="MobiDB-lite"/>
    </source>
</evidence>
<protein>
    <submittedName>
        <fullName evidence="17">Putative Cell division control protein 48</fullName>
    </submittedName>
</protein>
<dbReference type="InterPro" id="IPR003960">
    <property type="entry name" value="ATPase_AAA_CS"/>
</dbReference>
<dbReference type="Gene3D" id="1.10.510.10">
    <property type="entry name" value="Transferase(Phosphotransferase) domain 1"/>
    <property type="match status" value="1"/>
</dbReference>
<dbReference type="Pfam" id="PF16725">
    <property type="entry name" value="Nucleolin_bd"/>
    <property type="match status" value="1"/>
</dbReference>
<feature type="region of interest" description="Disordered" evidence="15">
    <location>
        <begin position="193"/>
        <end position="235"/>
    </location>
</feature>
<feature type="compositionally biased region" description="Basic and acidic residues" evidence="15">
    <location>
        <begin position="104"/>
        <end position="120"/>
    </location>
</feature>
<dbReference type="InterPro" id="IPR003959">
    <property type="entry name" value="ATPase_AAA_core"/>
</dbReference>
<dbReference type="SUPFAM" id="SSF52540">
    <property type="entry name" value="P-loop containing nucleoside triphosphate hydrolases"/>
    <property type="match status" value="2"/>
</dbReference>
<evidence type="ECO:0000313" key="17">
    <source>
        <dbReference type="EMBL" id="KAG1366515.1"/>
    </source>
</evidence>
<dbReference type="GO" id="GO:0004693">
    <property type="term" value="F:cyclin-dependent protein serine/threonine kinase activity"/>
    <property type="evidence" value="ECO:0007669"/>
    <property type="project" value="UniProtKB-EC"/>
</dbReference>
<dbReference type="CDD" id="cd07840">
    <property type="entry name" value="STKc_CDK9_like"/>
    <property type="match status" value="1"/>
</dbReference>
<evidence type="ECO:0000256" key="14">
    <source>
        <dbReference type="PROSITE-ProRule" id="PRU10141"/>
    </source>
</evidence>
<dbReference type="FunFam" id="3.40.50.300:FF:000365">
    <property type="entry name" value="Ribosome biogenesis ATPase RIX7"/>
    <property type="match status" value="1"/>
</dbReference>
<dbReference type="SMART" id="SM00382">
    <property type="entry name" value="AAA"/>
    <property type="match status" value="2"/>
</dbReference>
<dbReference type="InterPro" id="IPR003593">
    <property type="entry name" value="AAA+_ATPase"/>
</dbReference>
<feature type="compositionally biased region" description="Gly residues" evidence="15">
    <location>
        <begin position="1261"/>
        <end position="1272"/>
    </location>
</feature>
<dbReference type="Pfam" id="PF00069">
    <property type="entry name" value="Pkinase"/>
    <property type="match status" value="1"/>
</dbReference>
<sequence>MGKRMRRGSRSPNSSFAALSHSVLIRRIASSKLPSDPSSLDVDAVVHHLRSHYPDYARIKLQPFTLRVQRTLDSLRRRPAADEEEEDEDDDDDEDAPSSRKRPGRSDLSEQRLLHSESEHLRRRLQQQRQGPSDSSDDSTSTSDDSTFEAKMEPEFDLTKSLLRDSYGKRVKPRDGKEDNMEIEATAEKPRHVELVDGGGGGSGVETPLVEKGRGGGGEVDNGEEGRQGPRFRDLGGMKGVLEELMMEVIVPLCHPQLPKWLGVRPMAGILLHGPPGCGKTKLAHAIANETGVPFYKISATEVVSGVSGASEENIRDLFKKAYRTAPSIVFIDEIDAIASKRENLQREMERRMVTQLMTCMDESHQTLRSGDDNLESEASEKKPGYVLVIGATNRPDAVDQALRRPGRFDREIILGVPDENARIEILSVLTRNLRLEGEFNLFKIARSTPGFVGADLAALVNKAGNLAMKRIIDRRKSQFSSELKNKNTEDWWRQPWAPEEMESLSITMADFEEAAKLVQPSSRREGFSSIPNVKWEDVGGLNSLRTEFDRYIVQRIKHPEEYEEFGVNLEAGFLLFGPPGCGKTLIAKAVANEAGASFIHIKGPELLNKYVGESELAVRTIFSRARTCSPCVLFFDEVDALTTKRGKDGGWVVERLLNQLLIELDGADQRQGVYVIGATNRLEVMDPAVLRPGRFGKVLYVPLPCADERGLILKALSRKKPISADVDLDALAHREACKNLTGADLAALMNEAAMAALEEKQNSMDQGIVSNDPWNIKISHFEKALQKITPSVSEKVVGYRMRILLFQYFLLPDPDESGFFFSRSFEELQYKWGMAVAAPGQLNLEEPPSWGSRSVDCFEKLEQIGEGTYGQVYMAREVKTGEIVALKKIRMDNEREGFPITAIREIKILKKLHHENVIQLKEIVTSPGPEKDEQGKPDGNKYKGSIYMVFEYMDHDLTGLADRPGMRFTVPQIKCYMRQLLTGLHYCHVNQVLHRDIKGSNLLIDNEGNLKLADFGLARSFSSDHNGNLTNRVITLWYRPPELLLGATKYGPAVDMWSVGCIFAELLYGKPILPGKNEPEQLTKIFELCGTPDEVNWPGVSKIPWYNNFKPSRPIKRRLREVFKLLPKYESSHEFQTKKKRQQQRQQEETAKRQKIQHPQPHVRLPPIQQTGQPHPQIRPGPGQSIHNAPPSMAAGPSHHYGKPRGPSGGSSRYPQGGNPSGGYNPNRGGQGGGYGSGPYAQQGRGPPPYGGSGMPVTGGPRGGTGSGYGVGATSYPQGGPYGASGAGRGPNMMSGNRSQQHQQQYGGWQ</sequence>
<keyword evidence="8 14" id="KW-0547">Nucleotide-binding</keyword>
<dbReference type="Proteomes" id="UP000797356">
    <property type="component" value="Chromosome 13"/>
</dbReference>
<accession>A0A8K0ISV5</accession>
<keyword evidence="7" id="KW-0808">Transferase</keyword>
<dbReference type="GO" id="GO:0005737">
    <property type="term" value="C:cytoplasm"/>
    <property type="evidence" value="ECO:0007669"/>
    <property type="project" value="UniProtKB-SubCell"/>
</dbReference>
<proteinExistence type="inferred from homology"/>
<comment type="catalytic activity">
    <reaction evidence="12">
        <text>L-seryl-[protein] + ATP = O-phospho-L-seryl-[protein] + ADP + H(+)</text>
        <dbReference type="Rhea" id="RHEA:17989"/>
        <dbReference type="Rhea" id="RHEA-COMP:9863"/>
        <dbReference type="Rhea" id="RHEA-COMP:11604"/>
        <dbReference type="ChEBI" id="CHEBI:15378"/>
        <dbReference type="ChEBI" id="CHEBI:29999"/>
        <dbReference type="ChEBI" id="CHEBI:30616"/>
        <dbReference type="ChEBI" id="CHEBI:83421"/>
        <dbReference type="ChEBI" id="CHEBI:456216"/>
        <dbReference type="EC" id="2.7.11.22"/>
    </reaction>
</comment>
<dbReference type="InterPro" id="IPR011009">
    <property type="entry name" value="Kinase-like_dom_sf"/>
</dbReference>
<comment type="catalytic activity">
    <reaction evidence="13">
        <text>[DNA-directed RNA polymerase] + ATP = phospho-[DNA-directed RNA polymerase] + ADP + H(+)</text>
        <dbReference type="Rhea" id="RHEA:10216"/>
        <dbReference type="Rhea" id="RHEA-COMP:11321"/>
        <dbReference type="Rhea" id="RHEA-COMP:11322"/>
        <dbReference type="ChEBI" id="CHEBI:15378"/>
        <dbReference type="ChEBI" id="CHEBI:30616"/>
        <dbReference type="ChEBI" id="CHEBI:43176"/>
        <dbReference type="ChEBI" id="CHEBI:68546"/>
        <dbReference type="ChEBI" id="CHEBI:456216"/>
        <dbReference type="EC" id="2.7.11.23"/>
    </reaction>
</comment>
<comment type="caution">
    <text evidence="17">The sequence shown here is derived from an EMBL/GenBank/DDBJ whole genome shotgun (WGS) entry which is preliminary data.</text>
</comment>
<gene>
    <name evidence="17" type="ORF">COCNU_13G003050</name>
</gene>
<comment type="similarity">
    <text evidence="3">Belongs to the AAA ATPase family.</text>
</comment>
<feature type="compositionally biased region" description="Low complexity" evidence="15">
    <location>
        <begin position="1301"/>
        <end position="1311"/>
    </location>
</feature>
<dbReference type="InterPro" id="IPR041569">
    <property type="entry name" value="AAA_lid_3"/>
</dbReference>
<feature type="region of interest" description="Disordered" evidence="15">
    <location>
        <begin position="71"/>
        <end position="161"/>
    </location>
</feature>
<dbReference type="GO" id="GO:0051301">
    <property type="term" value="P:cell division"/>
    <property type="evidence" value="ECO:0007669"/>
    <property type="project" value="UniProtKB-KW"/>
</dbReference>
<dbReference type="PANTHER" id="PTHR48470:SF1">
    <property type="entry name" value="CELL DIVISION CONTROL PROTEIN 48 C ISOFORM 1"/>
    <property type="match status" value="1"/>
</dbReference>
<name>A0A8K0ISV5_COCNU</name>
<dbReference type="GO" id="GO:0005524">
    <property type="term" value="F:ATP binding"/>
    <property type="evidence" value="ECO:0007669"/>
    <property type="project" value="UniProtKB-UniRule"/>
</dbReference>
<evidence type="ECO:0000256" key="11">
    <source>
        <dbReference type="ARBA" id="ARBA00047811"/>
    </source>
</evidence>
<keyword evidence="4" id="KW-0963">Cytoplasm</keyword>
<evidence type="ECO:0000256" key="12">
    <source>
        <dbReference type="ARBA" id="ARBA00048367"/>
    </source>
</evidence>
<dbReference type="InterPro" id="IPR008271">
    <property type="entry name" value="Ser/Thr_kinase_AS"/>
</dbReference>
<feature type="region of interest" description="Disordered" evidence="15">
    <location>
        <begin position="1132"/>
        <end position="1311"/>
    </location>
</feature>
<evidence type="ECO:0000256" key="9">
    <source>
        <dbReference type="ARBA" id="ARBA00022777"/>
    </source>
</evidence>
<evidence type="ECO:0000256" key="2">
    <source>
        <dbReference type="ARBA" id="ARBA00006485"/>
    </source>
</evidence>
<dbReference type="OrthoDB" id="27435at2759"/>
<evidence type="ECO:0000256" key="5">
    <source>
        <dbReference type="ARBA" id="ARBA00022527"/>
    </source>
</evidence>
<dbReference type="PROSITE" id="PS00108">
    <property type="entry name" value="PROTEIN_KINASE_ST"/>
    <property type="match status" value="1"/>
</dbReference>
<organism evidence="17 18">
    <name type="scientific">Cocos nucifera</name>
    <name type="common">Coconut palm</name>
    <dbReference type="NCBI Taxonomy" id="13894"/>
    <lineage>
        <taxon>Eukaryota</taxon>
        <taxon>Viridiplantae</taxon>
        <taxon>Streptophyta</taxon>
        <taxon>Embryophyta</taxon>
        <taxon>Tracheophyta</taxon>
        <taxon>Spermatophyta</taxon>
        <taxon>Magnoliopsida</taxon>
        <taxon>Liliopsida</taxon>
        <taxon>Arecaceae</taxon>
        <taxon>Arecoideae</taxon>
        <taxon>Cocoseae</taxon>
        <taxon>Attaleinae</taxon>
        <taxon>Cocos</taxon>
    </lineage>
</organism>
<feature type="compositionally biased region" description="Basic and acidic residues" evidence="15">
    <location>
        <begin position="224"/>
        <end position="235"/>
    </location>
</feature>
<dbReference type="Gene3D" id="3.40.50.300">
    <property type="entry name" value="P-loop containing nucleotide triphosphate hydrolases"/>
    <property type="match status" value="2"/>
</dbReference>
<keyword evidence="17" id="KW-0132">Cell division</keyword>
<keyword evidence="17" id="KW-0131">Cell cycle</keyword>
<dbReference type="SUPFAM" id="SSF56112">
    <property type="entry name" value="Protein kinase-like (PK-like)"/>
    <property type="match status" value="1"/>
</dbReference>
<reference evidence="17" key="1">
    <citation type="journal article" date="2017" name="Gigascience">
        <title>The genome draft of coconut (Cocos nucifera).</title>
        <authorList>
            <person name="Xiao Y."/>
            <person name="Xu P."/>
            <person name="Fan H."/>
            <person name="Baudouin L."/>
            <person name="Xia W."/>
            <person name="Bocs S."/>
            <person name="Xu J."/>
            <person name="Li Q."/>
            <person name="Guo A."/>
            <person name="Zhou L."/>
            <person name="Li J."/>
            <person name="Wu Y."/>
            <person name="Ma Z."/>
            <person name="Armero A."/>
            <person name="Issali A.E."/>
            <person name="Liu N."/>
            <person name="Peng M."/>
            <person name="Yang Y."/>
        </authorList>
    </citation>
    <scope>NUCLEOTIDE SEQUENCE</scope>
    <source>
        <tissue evidence="17">Spear leaf of Hainan Tall coconut</tissue>
    </source>
</reference>
<dbReference type="FunFam" id="3.40.50.300:FF:000567">
    <property type="entry name" value="ATPase, AAA family protein"/>
    <property type="match status" value="1"/>
</dbReference>
<keyword evidence="10 14" id="KW-0067">ATP-binding</keyword>
<evidence type="ECO:0000256" key="3">
    <source>
        <dbReference type="ARBA" id="ARBA00006914"/>
    </source>
</evidence>
<dbReference type="PANTHER" id="PTHR48470">
    <property type="entry name" value="CELL DIVISION CONTROL PROTEIN 48 C ISOFORM 1"/>
    <property type="match status" value="1"/>
</dbReference>
<evidence type="ECO:0000256" key="4">
    <source>
        <dbReference type="ARBA" id="ARBA00022490"/>
    </source>
</evidence>
<evidence type="ECO:0000256" key="1">
    <source>
        <dbReference type="ARBA" id="ARBA00004496"/>
    </source>
</evidence>
<dbReference type="Pfam" id="PF00004">
    <property type="entry name" value="AAA"/>
    <property type="match status" value="2"/>
</dbReference>
<dbReference type="GO" id="GO:0009615">
    <property type="term" value="P:response to virus"/>
    <property type="evidence" value="ECO:0007669"/>
    <property type="project" value="UniProtKB-ARBA"/>
</dbReference>
<comment type="subcellular location">
    <subcellularLocation>
        <location evidence="1">Cytoplasm</location>
    </subcellularLocation>
</comment>
<dbReference type="InterPro" id="IPR017441">
    <property type="entry name" value="Protein_kinase_ATP_BS"/>
</dbReference>
<evidence type="ECO:0000256" key="8">
    <source>
        <dbReference type="ARBA" id="ARBA00022741"/>
    </source>
</evidence>
<comment type="catalytic activity">
    <reaction evidence="11">
        <text>L-threonyl-[protein] + ATP = O-phospho-L-threonyl-[protein] + ADP + H(+)</text>
        <dbReference type="Rhea" id="RHEA:46608"/>
        <dbReference type="Rhea" id="RHEA-COMP:11060"/>
        <dbReference type="Rhea" id="RHEA-COMP:11605"/>
        <dbReference type="ChEBI" id="CHEBI:15378"/>
        <dbReference type="ChEBI" id="CHEBI:30013"/>
        <dbReference type="ChEBI" id="CHEBI:30616"/>
        <dbReference type="ChEBI" id="CHEBI:61977"/>
        <dbReference type="ChEBI" id="CHEBI:456216"/>
        <dbReference type="EC" id="2.7.11.22"/>
    </reaction>
</comment>
<keyword evidence="6" id="KW-0597">Phosphoprotein</keyword>
<feature type="compositionally biased region" description="Basic and acidic residues" evidence="15">
    <location>
        <begin position="148"/>
        <end position="161"/>
    </location>
</feature>
<evidence type="ECO:0000313" key="18">
    <source>
        <dbReference type="Proteomes" id="UP000797356"/>
    </source>
</evidence>
<reference evidence="17" key="2">
    <citation type="submission" date="2019-07" db="EMBL/GenBank/DDBJ databases">
        <authorList>
            <person name="Yang Y."/>
            <person name="Bocs S."/>
            <person name="Baudouin L."/>
        </authorList>
    </citation>
    <scope>NUCLEOTIDE SEQUENCE</scope>
    <source>
        <tissue evidence="17">Spear leaf of Hainan Tall coconut</tissue>
    </source>
</reference>
<evidence type="ECO:0000256" key="7">
    <source>
        <dbReference type="ARBA" id="ARBA00022679"/>
    </source>
</evidence>
<dbReference type="InterPro" id="IPR031996">
    <property type="entry name" value="NVL2_nucleolin-bd"/>
</dbReference>
<dbReference type="PROSITE" id="PS00674">
    <property type="entry name" value="AAA"/>
    <property type="match status" value="2"/>
</dbReference>
<dbReference type="InterPro" id="IPR027417">
    <property type="entry name" value="P-loop_NTPase"/>
</dbReference>
<dbReference type="PROSITE" id="PS50011">
    <property type="entry name" value="PROTEIN_KINASE_DOM"/>
    <property type="match status" value="1"/>
</dbReference>
<evidence type="ECO:0000256" key="6">
    <source>
        <dbReference type="ARBA" id="ARBA00022553"/>
    </source>
</evidence>
<dbReference type="GO" id="GO:0008353">
    <property type="term" value="F:RNA polymerase II CTD heptapeptide repeat kinase activity"/>
    <property type="evidence" value="ECO:0007669"/>
    <property type="project" value="UniProtKB-EC"/>
</dbReference>
<feature type="domain" description="Protein kinase" evidence="16">
    <location>
        <begin position="859"/>
        <end position="1179"/>
    </location>
</feature>